<comment type="caution">
    <text evidence="2">The sequence shown here is derived from an EMBL/GenBank/DDBJ whole genome shotgun (WGS) entry which is preliminary data.</text>
</comment>
<feature type="compositionally biased region" description="Low complexity" evidence="1">
    <location>
        <begin position="328"/>
        <end position="341"/>
    </location>
</feature>
<name>A0ABQ8KD66_9APHY</name>
<feature type="compositionally biased region" description="Basic and acidic residues" evidence="1">
    <location>
        <begin position="514"/>
        <end position="528"/>
    </location>
</feature>
<feature type="region of interest" description="Disordered" evidence="1">
    <location>
        <begin position="301"/>
        <end position="341"/>
    </location>
</feature>
<dbReference type="Proteomes" id="UP000814176">
    <property type="component" value="Unassembled WGS sequence"/>
</dbReference>
<sequence length="528" mass="61672">MLGLTSFMLECGGNPIGLTQSEPCQPEYQKSRVLEHGLRFRGVLTIEKLEWLQPLAIKRLNKDIHLRHSGSRIKEGRRPPRDSETPPLEHLYLRPAAKRRIKVTIQGEKLFPFVYLKEKDVLNGLFMMSVDRRYEIVSMDVSTYTDSRKYFGRYRTLRILEDVVKIDRSIQRARGEPETPRDERTPEWFSDMYLKHLANPVMARQRRIVWTPDDSDIEEGTEGKMKNGREHVLRHVPGVEVRSLLAMHAVWIRNDQSNRTSNRVVDLDVWAAWVRRSQMIRIDAWKNGVKWGWFDEEDANGPLSEGELEDVEPVMKRRSKKKTKPKAPQRQARASASTSRAPVRIERPLFYPEEDEAVEQGNVYDPDFSPPSSAPASDWDSDDSRPSRPLTPLDPEIAKVVPAAIFYQPMLPDASFIWLCPVEDCDYRLSLLELNEEHYGHLTRECVRSFKKGRWQLSEQWVQRAFMQLVSKHYEDHLERVGVIMHERGKQTRLEWKSPKHHPPPLVRSRRPILRPDSDEEVKVEQPD</sequence>
<feature type="region of interest" description="Disordered" evidence="1">
    <location>
        <begin position="70"/>
        <end position="89"/>
    </location>
</feature>
<proteinExistence type="predicted"/>
<keyword evidence="3" id="KW-1185">Reference proteome</keyword>
<feature type="compositionally biased region" description="Basic residues" evidence="1">
    <location>
        <begin position="316"/>
        <end position="327"/>
    </location>
</feature>
<evidence type="ECO:0000313" key="3">
    <source>
        <dbReference type="Proteomes" id="UP000814176"/>
    </source>
</evidence>
<feature type="compositionally biased region" description="Basic and acidic residues" evidence="1">
    <location>
        <begin position="70"/>
        <end position="84"/>
    </location>
</feature>
<evidence type="ECO:0000313" key="2">
    <source>
        <dbReference type="EMBL" id="KAH9835538.1"/>
    </source>
</evidence>
<feature type="compositionally biased region" description="Basic residues" evidence="1">
    <location>
        <begin position="499"/>
        <end position="513"/>
    </location>
</feature>
<gene>
    <name evidence="2" type="ORF">C8Q71DRAFT_907987</name>
</gene>
<accession>A0ABQ8KD66</accession>
<evidence type="ECO:0000256" key="1">
    <source>
        <dbReference type="SAM" id="MobiDB-lite"/>
    </source>
</evidence>
<feature type="region of interest" description="Disordered" evidence="1">
    <location>
        <begin position="361"/>
        <end position="393"/>
    </location>
</feature>
<feature type="region of interest" description="Disordered" evidence="1">
    <location>
        <begin position="496"/>
        <end position="528"/>
    </location>
</feature>
<protein>
    <submittedName>
        <fullName evidence="2">Uncharacterized protein</fullName>
    </submittedName>
</protein>
<dbReference type="EMBL" id="JADCUA010000012">
    <property type="protein sequence ID" value="KAH9835538.1"/>
    <property type="molecule type" value="Genomic_DNA"/>
</dbReference>
<reference evidence="2 3" key="1">
    <citation type="journal article" date="2021" name="Environ. Microbiol.">
        <title>Gene family expansions and transcriptome signatures uncover fungal adaptations to wood decay.</title>
        <authorList>
            <person name="Hage H."/>
            <person name="Miyauchi S."/>
            <person name="Viragh M."/>
            <person name="Drula E."/>
            <person name="Min B."/>
            <person name="Chaduli D."/>
            <person name="Navarro D."/>
            <person name="Favel A."/>
            <person name="Norest M."/>
            <person name="Lesage-Meessen L."/>
            <person name="Balint B."/>
            <person name="Merenyi Z."/>
            <person name="de Eugenio L."/>
            <person name="Morin E."/>
            <person name="Martinez A.T."/>
            <person name="Baldrian P."/>
            <person name="Stursova M."/>
            <person name="Martinez M.J."/>
            <person name="Novotny C."/>
            <person name="Magnuson J.K."/>
            <person name="Spatafora J.W."/>
            <person name="Maurice S."/>
            <person name="Pangilinan J."/>
            <person name="Andreopoulos W."/>
            <person name="LaButti K."/>
            <person name="Hundley H."/>
            <person name="Na H."/>
            <person name="Kuo A."/>
            <person name="Barry K."/>
            <person name="Lipzen A."/>
            <person name="Henrissat B."/>
            <person name="Riley R."/>
            <person name="Ahrendt S."/>
            <person name="Nagy L.G."/>
            <person name="Grigoriev I.V."/>
            <person name="Martin F."/>
            <person name="Rosso M.N."/>
        </authorList>
    </citation>
    <scope>NUCLEOTIDE SEQUENCE [LARGE SCALE GENOMIC DNA]</scope>
    <source>
        <strain evidence="2 3">CIRM-BRFM 1785</strain>
    </source>
</reference>
<dbReference type="GeneID" id="72009711"/>
<dbReference type="RefSeq" id="XP_047777915.1">
    <property type="nucleotide sequence ID" value="XM_047928979.1"/>
</dbReference>
<organism evidence="2 3">
    <name type="scientific">Rhodofomes roseus</name>
    <dbReference type="NCBI Taxonomy" id="34475"/>
    <lineage>
        <taxon>Eukaryota</taxon>
        <taxon>Fungi</taxon>
        <taxon>Dikarya</taxon>
        <taxon>Basidiomycota</taxon>
        <taxon>Agaricomycotina</taxon>
        <taxon>Agaricomycetes</taxon>
        <taxon>Polyporales</taxon>
        <taxon>Rhodofomes</taxon>
    </lineage>
</organism>